<dbReference type="CAZy" id="GH6">
    <property type="family name" value="Glycoside Hydrolase Family 6"/>
</dbReference>
<evidence type="ECO:0000313" key="13">
    <source>
        <dbReference type="Proteomes" id="UP000001116"/>
    </source>
</evidence>
<feature type="signal peptide" evidence="10">
    <location>
        <begin position="1"/>
        <end position="39"/>
    </location>
</feature>
<evidence type="ECO:0000256" key="7">
    <source>
        <dbReference type="ARBA" id="ARBA00023326"/>
    </source>
</evidence>
<dbReference type="KEGG" id="kra:Krad_4622"/>
<dbReference type="InterPro" id="IPR001524">
    <property type="entry name" value="Glyco_hydro_6_CS"/>
</dbReference>
<name>A6WGZ2_KINRD</name>
<evidence type="ECO:0000256" key="2">
    <source>
        <dbReference type="ARBA" id="ARBA00022801"/>
    </source>
</evidence>
<evidence type="ECO:0000313" key="12">
    <source>
        <dbReference type="EMBL" id="ABS06081.1"/>
    </source>
</evidence>
<feature type="active site" evidence="8">
    <location>
        <position position="667"/>
    </location>
</feature>
<dbReference type="GO" id="GO:0030245">
    <property type="term" value="P:cellulose catabolic process"/>
    <property type="evidence" value="ECO:0007669"/>
    <property type="project" value="UniProtKB-KW"/>
</dbReference>
<dbReference type="PROSITE" id="PS00655">
    <property type="entry name" value="GLYCOSYL_HYDROL_F6_1"/>
    <property type="match status" value="1"/>
</dbReference>
<accession>A6WGZ2</accession>
<keyword evidence="1 10" id="KW-0732">Signal</keyword>
<keyword evidence="5 10" id="KW-0119">Carbohydrate metabolism</keyword>
<evidence type="ECO:0000256" key="9">
    <source>
        <dbReference type="PROSITE-ProRule" id="PRU10057"/>
    </source>
</evidence>
<evidence type="ECO:0000256" key="4">
    <source>
        <dbReference type="ARBA" id="ARBA00023157"/>
    </source>
</evidence>
<gene>
    <name evidence="12" type="ordered locus">Krad_4622</name>
</gene>
<dbReference type="Gene3D" id="3.20.20.80">
    <property type="entry name" value="Glycosidases"/>
    <property type="match status" value="1"/>
</dbReference>
<keyword evidence="3 10" id="KW-0136">Cellulose degradation</keyword>
<feature type="region of interest" description="Disordered" evidence="11">
    <location>
        <begin position="541"/>
        <end position="593"/>
    </location>
</feature>
<dbReference type="SUPFAM" id="SSF51445">
    <property type="entry name" value="(Trans)glycosidases"/>
    <property type="match status" value="1"/>
</dbReference>
<reference evidence="13" key="1">
    <citation type="journal article" date="2008" name="PLoS ONE">
        <title>Survival in nuclear waste, extreme resistance, and potential applications gleaned from the genome sequence of Kineococcus radiotolerans SRS30216.</title>
        <authorList>
            <person name="Bagwell C.E."/>
            <person name="Bhat S."/>
            <person name="Hawkins G.M."/>
            <person name="Smith B.W."/>
            <person name="Biswas T."/>
            <person name="Hoover T.R."/>
            <person name="Saunders E."/>
            <person name="Han C.S."/>
            <person name="Tsodikov O.V."/>
            <person name="Shimkets L.J."/>
        </authorList>
    </citation>
    <scope>NUCLEOTIDE SEQUENCE [LARGE SCALE GENOMIC DNA]</scope>
    <source>
        <strain evidence="13">ATCC BAA-149 / DSM 14245 / SRS30216</strain>
    </source>
</reference>
<dbReference type="Proteomes" id="UP000001116">
    <property type="component" value="Plasmid pKRAD01"/>
</dbReference>
<feature type="region of interest" description="Disordered" evidence="11">
    <location>
        <begin position="38"/>
        <end position="79"/>
    </location>
</feature>
<dbReference type="EC" id="3.2.1.-" evidence="10"/>
<evidence type="ECO:0000256" key="5">
    <source>
        <dbReference type="ARBA" id="ARBA00023277"/>
    </source>
</evidence>
<dbReference type="PROSITE" id="PS51318">
    <property type="entry name" value="TAT"/>
    <property type="match status" value="1"/>
</dbReference>
<keyword evidence="2 10" id="KW-0378">Hydrolase</keyword>
<dbReference type="OrthoDB" id="309899at2"/>
<dbReference type="InterPro" id="IPR036434">
    <property type="entry name" value="Beta_cellobiohydrolase_sf"/>
</dbReference>
<protein>
    <recommendedName>
        <fullName evidence="10">Glucanase</fullName>
        <ecNumber evidence="10">3.2.1.-</ecNumber>
    </recommendedName>
</protein>
<feature type="chain" id="PRO_5005121746" description="Glucanase" evidence="10">
    <location>
        <begin position="40"/>
        <end position="870"/>
    </location>
</feature>
<sequence>MTSSTAPSSRPSPRYRRSLALAAALAAGGALLAPLPAQAAAGAAPAPTSSASPTESEDPASIDPDARTPKAADPADQDEVDSLWEKLKRWVTGVGESNEATEDEGREDQDQPHPSTTTGKDAAALPAGANNTVLTAGGFVNSIGVGMHVAYLDRAYGDVDSVKLAEDLGVKHVRDGLGSTDSVPLESMKRLSEAGISINWVAQPETSSFTIENQLQLIKDNDLNVTSVEGVNERDNAGVSDWAGKVRAHQRELYTAVKDTLGEDVAVVAPSLVFDESRAELGEVPSDIANSHPYTGGAMQTAEHTEHQVQMAAEVTPGVDTSTPQAADARTTLSSAVEDGGAMWATELGFHTATDSTAGNGVQPHVSEDAQAVLQLQQLLANFQNGVDRSYIYELLDEGSNNAEAEDRFGLYHSDGSPKPVATALKNLIATVEHGGPSATGSASPAEVEVNGGSDDTTTLVLPRADGSTVVAVWEAAPVWDQDGEKPLDVPDREVTLDVGEDVDAQVFVPGQSAKALDSEKGVSTLNLTSQAAPTIVVLAPTGGTDDAAQSPEDEADGETAAENADADTRTDTGGEAAEEETGAGGNPFAAAAPYADPSYAAQEIDDVRGSDPDAAQALERIAKGGVALWVGDWTRDVTATVRDYATAAQKAGKTAVVVTYAAPGRDCGSYSAGGLSPQEYPGWVEQVADGLRGTGAAVIVEPDAIAQVGQCDGQGDRLALLRKAVQVLDEAGAAVYLDAGNSSWTGGQVDTIAQRLRKAGVDQARGFATNVSNFNADAAERSYAEALSKELDGAHYVVDTSRNGSGGNGEWCNPEGRTLGKTPAAVDDDSHQDARLWIKRVGESDGTCNGGPAAGTFWVEQAVELAQST</sequence>
<evidence type="ECO:0000256" key="3">
    <source>
        <dbReference type="ARBA" id="ARBA00023001"/>
    </source>
</evidence>
<dbReference type="InterPro" id="IPR006311">
    <property type="entry name" value="TAT_signal"/>
</dbReference>
<dbReference type="PANTHER" id="PTHR34876:SF4">
    <property type="entry name" value="1,4-BETA-D-GLUCAN CELLOBIOHYDROLASE C-RELATED"/>
    <property type="match status" value="1"/>
</dbReference>
<dbReference type="AlphaFoldDB" id="A6WGZ2"/>
<evidence type="ECO:0000256" key="6">
    <source>
        <dbReference type="ARBA" id="ARBA00023295"/>
    </source>
</evidence>
<dbReference type="RefSeq" id="WP_012001941.1">
    <property type="nucleotide sequence ID" value="NC_009806.1"/>
</dbReference>
<feature type="compositionally biased region" description="Low complexity" evidence="11">
    <location>
        <begin position="38"/>
        <end position="54"/>
    </location>
</feature>
<keyword evidence="13" id="KW-1185">Reference proteome</keyword>
<dbReference type="Gene3D" id="3.20.20.40">
    <property type="entry name" value="1, 4-beta cellobiohydrolase"/>
    <property type="match status" value="1"/>
</dbReference>
<evidence type="ECO:0000256" key="8">
    <source>
        <dbReference type="PROSITE-ProRule" id="PRU10056"/>
    </source>
</evidence>
<keyword evidence="6 10" id="KW-0326">Glycosidase</keyword>
<feature type="active site" description="Proton donor" evidence="9">
    <location>
        <position position="704"/>
    </location>
</feature>
<keyword evidence="4" id="KW-1015">Disulfide bond</keyword>
<evidence type="ECO:0000256" key="10">
    <source>
        <dbReference type="RuleBase" id="RU361186"/>
    </source>
</evidence>
<dbReference type="SUPFAM" id="SSF51989">
    <property type="entry name" value="Glycosyl hydrolases family 6, cellulases"/>
    <property type="match status" value="1"/>
</dbReference>
<keyword evidence="7 10" id="KW-0624">Polysaccharide degradation</keyword>
<feature type="region of interest" description="Disordered" evidence="11">
    <location>
        <begin position="94"/>
        <end position="124"/>
    </location>
</feature>
<dbReference type="PRINTS" id="PR00733">
    <property type="entry name" value="GLHYDRLASE6"/>
</dbReference>
<comment type="similarity">
    <text evidence="10">Belongs to the glycosyl hydrolase family 6.</text>
</comment>
<dbReference type="GO" id="GO:0004553">
    <property type="term" value="F:hydrolase activity, hydrolyzing O-glycosyl compounds"/>
    <property type="evidence" value="ECO:0007669"/>
    <property type="project" value="InterPro"/>
</dbReference>
<dbReference type="InterPro" id="IPR016288">
    <property type="entry name" value="Beta_cellobiohydrolase"/>
</dbReference>
<proteinExistence type="inferred from homology"/>
<dbReference type="Pfam" id="PF01341">
    <property type="entry name" value="Glyco_hydro_6"/>
    <property type="match status" value="1"/>
</dbReference>
<evidence type="ECO:0000256" key="11">
    <source>
        <dbReference type="SAM" id="MobiDB-lite"/>
    </source>
</evidence>
<organism evidence="12 13">
    <name type="scientific">Kineococcus radiotolerans (strain ATCC BAA-149 / DSM 14245 / SRS30216)</name>
    <dbReference type="NCBI Taxonomy" id="266940"/>
    <lineage>
        <taxon>Bacteria</taxon>
        <taxon>Bacillati</taxon>
        <taxon>Actinomycetota</taxon>
        <taxon>Actinomycetes</taxon>
        <taxon>Kineosporiales</taxon>
        <taxon>Kineosporiaceae</taxon>
        <taxon>Kineococcus</taxon>
    </lineage>
</organism>
<evidence type="ECO:0000256" key="1">
    <source>
        <dbReference type="ARBA" id="ARBA00022729"/>
    </source>
</evidence>
<dbReference type="EMBL" id="CP000751">
    <property type="protein sequence ID" value="ABS06081.1"/>
    <property type="molecule type" value="Genomic_DNA"/>
</dbReference>
<dbReference type="PANTHER" id="PTHR34876">
    <property type="match status" value="1"/>
</dbReference>
<dbReference type="HOGENOM" id="CLU_329772_0_0_11"/>
<dbReference type="InterPro" id="IPR017853">
    <property type="entry name" value="GH"/>
</dbReference>
<geneLocation type="plasmid" evidence="12 13">
    <name>pKRAD01</name>
</geneLocation>
<keyword evidence="12" id="KW-0614">Plasmid</keyword>
<dbReference type="PROSITE" id="PS00656">
    <property type="entry name" value="GLYCOSYL_HYDROL_F6_2"/>
    <property type="match status" value="1"/>
</dbReference>